<feature type="chain" id="PRO_5038854871" evidence="1">
    <location>
        <begin position="20"/>
        <end position="385"/>
    </location>
</feature>
<evidence type="ECO:0000256" key="1">
    <source>
        <dbReference type="SAM" id="SignalP"/>
    </source>
</evidence>
<keyword evidence="1" id="KW-0732">Signal</keyword>
<dbReference type="AlphaFoldDB" id="A0A9D1IMF3"/>
<evidence type="ECO:0000313" key="2">
    <source>
        <dbReference type="EMBL" id="HIU38752.1"/>
    </source>
</evidence>
<feature type="signal peptide" evidence="1">
    <location>
        <begin position="1"/>
        <end position="19"/>
    </location>
</feature>
<evidence type="ECO:0000313" key="3">
    <source>
        <dbReference type="Proteomes" id="UP000824076"/>
    </source>
</evidence>
<comment type="caution">
    <text evidence="2">The sequence shown here is derived from an EMBL/GenBank/DDBJ whole genome shotgun (WGS) entry which is preliminary data.</text>
</comment>
<proteinExistence type="predicted"/>
<dbReference type="EMBL" id="DVMS01000105">
    <property type="protein sequence ID" value="HIU38752.1"/>
    <property type="molecule type" value="Genomic_DNA"/>
</dbReference>
<reference evidence="2" key="1">
    <citation type="submission" date="2020-10" db="EMBL/GenBank/DDBJ databases">
        <authorList>
            <person name="Gilroy R."/>
        </authorList>
    </citation>
    <scope>NUCLEOTIDE SEQUENCE</scope>
    <source>
        <strain evidence="2">17073</strain>
    </source>
</reference>
<reference evidence="2" key="2">
    <citation type="journal article" date="2021" name="PeerJ">
        <title>Extensive microbial diversity within the chicken gut microbiome revealed by metagenomics and culture.</title>
        <authorList>
            <person name="Gilroy R."/>
            <person name="Ravi A."/>
            <person name="Getino M."/>
            <person name="Pursley I."/>
            <person name="Horton D.L."/>
            <person name="Alikhan N.F."/>
            <person name="Baker D."/>
            <person name="Gharbi K."/>
            <person name="Hall N."/>
            <person name="Watson M."/>
            <person name="Adriaenssens E.M."/>
            <person name="Foster-Nyarko E."/>
            <person name="Jarju S."/>
            <person name="Secka A."/>
            <person name="Antonio M."/>
            <person name="Oren A."/>
            <person name="Chaudhuri R.R."/>
            <person name="La Ragione R."/>
            <person name="Hildebrand F."/>
            <person name="Pallen M.J."/>
        </authorList>
    </citation>
    <scope>NUCLEOTIDE SEQUENCE</scope>
    <source>
        <strain evidence="2">17073</strain>
    </source>
</reference>
<protein>
    <submittedName>
        <fullName evidence="2">Uncharacterized protein</fullName>
    </submittedName>
</protein>
<organism evidence="2 3">
    <name type="scientific">Candidatus Limisoma intestinavium</name>
    <dbReference type="NCBI Taxonomy" id="2840856"/>
    <lineage>
        <taxon>Bacteria</taxon>
        <taxon>Pseudomonadati</taxon>
        <taxon>Bacteroidota</taxon>
        <taxon>Bacteroidia</taxon>
        <taxon>Bacteroidales</taxon>
        <taxon>Candidatus Limisoma</taxon>
    </lineage>
</organism>
<dbReference type="Proteomes" id="UP000824076">
    <property type="component" value="Unassembled WGS sequence"/>
</dbReference>
<gene>
    <name evidence="2" type="ORF">IAD18_03675</name>
</gene>
<name>A0A9D1IMF3_9BACT</name>
<sequence>MKRVVIVFLTAVAAMSASASDVVKRWSDGTLEWADFAGAAEGKPVMSAFKGRLEFDHGAISPAGVPTVVAVMDKAESYAEPAGRIPRMLRYHRLQFDMLEIVCRRLQAELDGGISGSEADARLAYYQRLYDEQMADLARATVNGSNELRMRDYENAARAALAGHSVASVSDRRSGDFFVGWFAGTGALIPTGEIADLLDYAWVFNAGFYGGYRRWVLKADISYGQPSLKDVFADPLNRPWGEGHRYMATNPNARQLSGTVSVGFRVVDTKRFSIAPHIGGGWTNYSWNFGDFEFLQEEDEWVMASPMRKETFGNFNVMCGIDFDWRFHATAIDGKGLFGNGRRQYVSSLRLTPYLMRQAYSSLSPERKGFQIGIHLTYSGFMTGF</sequence>
<accession>A0A9D1IMF3</accession>